<evidence type="ECO:0000313" key="3">
    <source>
        <dbReference type="Proteomes" id="UP000198882"/>
    </source>
</evidence>
<dbReference type="Proteomes" id="UP000198882">
    <property type="component" value="Unassembled WGS sequence"/>
</dbReference>
<dbReference type="EMBL" id="FNFE01000011">
    <property type="protein sequence ID" value="SDL09208.1"/>
    <property type="molecule type" value="Genomic_DNA"/>
</dbReference>
<gene>
    <name evidence="2" type="ORF">SAMN04515672_0145</name>
</gene>
<proteinExistence type="predicted"/>
<dbReference type="OrthoDB" id="378518at2157"/>
<feature type="transmembrane region" description="Helical" evidence="1">
    <location>
        <begin position="21"/>
        <end position="41"/>
    </location>
</feature>
<keyword evidence="1" id="KW-0812">Transmembrane</keyword>
<dbReference type="AlphaFoldDB" id="A0A1G9H894"/>
<accession>A0A1G9H894</accession>
<keyword evidence="1" id="KW-1133">Transmembrane helix</keyword>
<evidence type="ECO:0000256" key="1">
    <source>
        <dbReference type="SAM" id="Phobius"/>
    </source>
</evidence>
<dbReference type="RefSeq" id="WP_090312420.1">
    <property type="nucleotide sequence ID" value="NZ_FNFE01000011.1"/>
</dbReference>
<organism evidence="2 3">
    <name type="scientific">Natronorubrum texcoconense</name>
    <dbReference type="NCBI Taxonomy" id="1095776"/>
    <lineage>
        <taxon>Archaea</taxon>
        <taxon>Methanobacteriati</taxon>
        <taxon>Methanobacteriota</taxon>
        <taxon>Stenosarchaea group</taxon>
        <taxon>Halobacteria</taxon>
        <taxon>Halobacteriales</taxon>
        <taxon>Natrialbaceae</taxon>
        <taxon>Natronorubrum</taxon>
    </lineage>
</organism>
<protein>
    <submittedName>
        <fullName evidence="2">Uncharacterized protein</fullName>
    </submittedName>
</protein>
<feature type="transmembrane region" description="Helical" evidence="1">
    <location>
        <begin position="47"/>
        <end position="66"/>
    </location>
</feature>
<sequence length="80" mass="8696">MAHDTETETGPVDERWSINDVALLAVLFGAAATALPIIAYLEGGITGWMLLLLPLTVVFGYESGIIPQLKWEAARRIRGD</sequence>
<keyword evidence="3" id="KW-1185">Reference proteome</keyword>
<keyword evidence="1" id="KW-0472">Membrane</keyword>
<name>A0A1G9H894_9EURY</name>
<reference evidence="3" key="1">
    <citation type="submission" date="2016-10" db="EMBL/GenBank/DDBJ databases">
        <authorList>
            <person name="Varghese N."/>
            <person name="Submissions S."/>
        </authorList>
    </citation>
    <scope>NUCLEOTIDE SEQUENCE [LARGE SCALE GENOMIC DNA]</scope>
    <source>
        <strain evidence="3">B4,CECT 8067,JCM 17497</strain>
    </source>
</reference>
<dbReference type="STRING" id="1095776.SAMN04515672_0145"/>
<evidence type="ECO:0000313" key="2">
    <source>
        <dbReference type="EMBL" id="SDL09208.1"/>
    </source>
</evidence>